<accession>A0A1F5G0Q7</accession>
<evidence type="ECO:0000256" key="1">
    <source>
        <dbReference type="SAM" id="Phobius"/>
    </source>
</evidence>
<evidence type="ECO:0000313" key="3">
    <source>
        <dbReference type="Proteomes" id="UP000177069"/>
    </source>
</evidence>
<evidence type="ECO:0000313" key="2">
    <source>
        <dbReference type="EMBL" id="OGD85438.1"/>
    </source>
</evidence>
<gene>
    <name evidence="2" type="ORF">A2696_02430</name>
</gene>
<proteinExistence type="predicted"/>
<dbReference type="Proteomes" id="UP000177069">
    <property type="component" value="Unassembled WGS sequence"/>
</dbReference>
<keyword evidence="1" id="KW-0472">Membrane</keyword>
<sequence>MKILKFLWEKWLAVARPVGNFQGQVILSFFYLVLLAPLALFLKIFADPLRLRSLRQNSGQAGQAAIRRTNFDKWEHPKQSLEGARKQY</sequence>
<name>A0A1F5G0Q7_9BACT</name>
<dbReference type="EMBL" id="MFBA01000026">
    <property type="protein sequence ID" value="OGD85438.1"/>
    <property type="molecule type" value="Genomic_DNA"/>
</dbReference>
<dbReference type="AlphaFoldDB" id="A0A1F5G0Q7"/>
<reference evidence="2 3" key="1">
    <citation type="journal article" date="2016" name="Nat. Commun.">
        <title>Thousands of microbial genomes shed light on interconnected biogeochemical processes in an aquifer system.</title>
        <authorList>
            <person name="Anantharaman K."/>
            <person name="Brown C.T."/>
            <person name="Hug L.A."/>
            <person name="Sharon I."/>
            <person name="Castelle C.J."/>
            <person name="Probst A.J."/>
            <person name="Thomas B.C."/>
            <person name="Singh A."/>
            <person name="Wilkins M.J."/>
            <person name="Karaoz U."/>
            <person name="Brodie E.L."/>
            <person name="Williams K.H."/>
            <person name="Hubbard S.S."/>
            <person name="Banfield J.F."/>
        </authorList>
    </citation>
    <scope>NUCLEOTIDE SEQUENCE [LARGE SCALE GENOMIC DNA]</scope>
</reference>
<organism evidence="2 3">
    <name type="scientific">Candidatus Curtissbacteria bacterium RIFCSPHIGHO2_01_FULL_41_13</name>
    <dbReference type="NCBI Taxonomy" id="1797745"/>
    <lineage>
        <taxon>Bacteria</taxon>
        <taxon>Candidatus Curtissiibacteriota</taxon>
    </lineage>
</organism>
<feature type="transmembrane region" description="Helical" evidence="1">
    <location>
        <begin position="25"/>
        <end position="46"/>
    </location>
</feature>
<protein>
    <submittedName>
        <fullName evidence="2">Uncharacterized protein</fullName>
    </submittedName>
</protein>
<keyword evidence="1" id="KW-1133">Transmembrane helix</keyword>
<comment type="caution">
    <text evidence="2">The sequence shown here is derived from an EMBL/GenBank/DDBJ whole genome shotgun (WGS) entry which is preliminary data.</text>
</comment>
<keyword evidence="1" id="KW-0812">Transmembrane</keyword>